<dbReference type="InParanoid" id="K1PQW5"/>
<gene>
    <name evidence="2" type="ORF">CGI_10017898</name>
</gene>
<protein>
    <submittedName>
        <fullName evidence="2">Uncharacterized protein</fullName>
    </submittedName>
</protein>
<feature type="region of interest" description="Disordered" evidence="1">
    <location>
        <begin position="1"/>
        <end position="49"/>
    </location>
</feature>
<evidence type="ECO:0000256" key="1">
    <source>
        <dbReference type="SAM" id="MobiDB-lite"/>
    </source>
</evidence>
<dbReference type="HOGENOM" id="CLU_2707210_0_0_1"/>
<organism evidence="2">
    <name type="scientific">Magallana gigas</name>
    <name type="common">Pacific oyster</name>
    <name type="synonym">Crassostrea gigas</name>
    <dbReference type="NCBI Taxonomy" id="29159"/>
    <lineage>
        <taxon>Eukaryota</taxon>
        <taxon>Metazoa</taxon>
        <taxon>Spiralia</taxon>
        <taxon>Lophotrochozoa</taxon>
        <taxon>Mollusca</taxon>
        <taxon>Bivalvia</taxon>
        <taxon>Autobranchia</taxon>
        <taxon>Pteriomorphia</taxon>
        <taxon>Ostreida</taxon>
        <taxon>Ostreoidea</taxon>
        <taxon>Ostreidae</taxon>
        <taxon>Magallana</taxon>
    </lineage>
</organism>
<name>K1PQW5_MAGGI</name>
<proteinExistence type="predicted"/>
<accession>K1PQW5</accession>
<reference evidence="2" key="1">
    <citation type="journal article" date="2012" name="Nature">
        <title>The oyster genome reveals stress adaptation and complexity of shell formation.</title>
        <authorList>
            <person name="Zhang G."/>
            <person name="Fang X."/>
            <person name="Guo X."/>
            <person name="Li L."/>
            <person name="Luo R."/>
            <person name="Xu F."/>
            <person name="Yang P."/>
            <person name="Zhang L."/>
            <person name="Wang X."/>
            <person name="Qi H."/>
            <person name="Xiong Z."/>
            <person name="Que H."/>
            <person name="Xie Y."/>
            <person name="Holland P.W."/>
            <person name="Paps J."/>
            <person name="Zhu Y."/>
            <person name="Wu F."/>
            <person name="Chen Y."/>
            <person name="Wang J."/>
            <person name="Peng C."/>
            <person name="Meng J."/>
            <person name="Yang L."/>
            <person name="Liu J."/>
            <person name="Wen B."/>
            <person name="Zhang N."/>
            <person name="Huang Z."/>
            <person name="Zhu Q."/>
            <person name="Feng Y."/>
            <person name="Mount A."/>
            <person name="Hedgecock D."/>
            <person name="Xu Z."/>
            <person name="Liu Y."/>
            <person name="Domazet-Loso T."/>
            <person name="Du Y."/>
            <person name="Sun X."/>
            <person name="Zhang S."/>
            <person name="Liu B."/>
            <person name="Cheng P."/>
            <person name="Jiang X."/>
            <person name="Li J."/>
            <person name="Fan D."/>
            <person name="Wang W."/>
            <person name="Fu W."/>
            <person name="Wang T."/>
            <person name="Wang B."/>
            <person name="Zhang J."/>
            <person name="Peng Z."/>
            <person name="Li Y."/>
            <person name="Li N."/>
            <person name="Wang J."/>
            <person name="Chen M."/>
            <person name="He Y."/>
            <person name="Tan F."/>
            <person name="Song X."/>
            <person name="Zheng Q."/>
            <person name="Huang R."/>
            <person name="Yang H."/>
            <person name="Du X."/>
            <person name="Chen L."/>
            <person name="Yang M."/>
            <person name="Gaffney P.M."/>
            <person name="Wang S."/>
            <person name="Luo L."/>
            <person name="She Z."/>
            <person name="Ming Y."/>
            <person name="Huang W."/>
            <person name="Zhang S."/>
            <person name="Huang B."/>
            <person name="Zhang Y."/>
            <person name="Qu T."/>
            <person name="Ni P."/>
            <person name="Miao G."/>
            <person name="Wang J."/>
            <person name="Wang Q."/>
            <person name="Steinberg C.E."/>
            <person name="Wang H."/>
            <person name="Li N."/>
            <person name="Qian L."/>
            <person name="Zhang G."/>
            <person name="Li Y."/>
            <person name="Yang H."/>
            <person name="Liu X."/>
            <person name="Wang J."/>
            <person name="Yin Y."/>
            <person name="Wang J."/>
        </authorList>
    </citation>
    <scope>NUCLEOTIDE SEQUENCE [LARGE SCALE GENOMIC DNA]</scope>
    <source>
        <strain evidence="2">05x7-T-G4-1.051#20</strain>
    </source>
</reference>
<feature type="compositionally biased region" description="Polar residues" evidence="1">
    <location>
        <begin position="31"/>
        <end position="42"/>
    </location>
</feature>
<evidence type="ECO:0000313" key="2">
    <source>
        <dbReference type="EMBL" id="EKC26662.1"/>
    </source>
</evidence>
<sequence>MKTNSYKKNQSRKKKVQFKAGHTYLPPRVSASGNEVQASTASGGKEVHQPQWLRPSFEEYWDAVHMSADDDSL</sequence>
<dbReference type="EMBL" id="JH816140">
    <property type="protein sequence ID" value="EKC26662.1"/>
    <property type="molecule type" value="Genomic_DNA"/>
</dbReference>
<dbReference type="AlphaFoldDB" id="K1PQW5"/>